<dbReference type="Proteomes" id="UP000700596">
    <property type="component" value="Unassembled WGS sequence"/>
</dbReference>
<name>A0A9P9EJ77_9PLEO</name>
<sequence>MHISPVVALTFGAFASIADAVQIRNHYNAGCSGGYIGYSGIAQRVCAPALRENGYRGSPSSRFIQLPNRAIARGWQRTRDGQICGSLARSGNAGTNKNYCLSISSAIGEFAGTSWNAPSSKRDGEAEPCLSTAKPDTVVLNDGHLFNTEAIPDADLEILISYAINGTTVEYLPENFIEFEEDVEGVEERVQEIA</sequence>
<accession>A0A9P9EJ77</accession>
<reference evidence="2" key="1">
    <citation type="journal article" date="2021" name="Nat. Commun.">
        <title>Genetic determinants of endophytism in the Arabidopsis root mycobiome.</title>
        <authorList>
            <person name="Mesny F."/>
            <person name="Miyauchi S."/>
            <person name="Thiergart T."/>
            <person name="Pickel B."/>
            <person name="Atanasova L."/>
            <person name="Karlsson M."/>
            <person name="Huettel B."/>
            <person name="Barry K.W."/>
            <person name="Haridas S."/>
            <person name="Chen C."/>
            <person name="Bauer D."/>
            <person name="Andreopoulos W."/>
            <person name="Pangilinan J."/>
            <person name="LaButti K."/>
            <person name="Riley R."/>
            <person name="Lipzen A."/>
            <person name="Clum A."/>
            <person name="Drula E."/>
            <person name="Henrissat B."/>
            <person name="Kohler A."/>
            <person name="Grigoriev I.V."/>
            <person name="Martin F.M."/>
            <person name="Hacquard S."/>
        </authorList>
    </citation>
    <scope>NUCLEOTIDE SEQUENCE</scope>
    <source>
        <strain evidence="2">MPI-CAGE-CH-0243</strain>
    </source>
</reference>
<feature type="signal peptide" evidence="1">
    <location>
        <begin position="1"/>
        <end position="20"/>
    </location>
</feature>
<keyword evidence="3" id="KW-1185">Reference proteome</keyword>
<dbReference type="AlphaFoldDB" id="A0A9P9EJ77"/>
<feature type="chain" id="PRO_5040505632" evidence="1">
    <location>
        <begin position="21"/>
        <end position="194"/>
    </location>
</feature>
<keyword evidence="1" id="KW-0732">Signal</keyword>
<evidence type="ECO:0000313" key="3">
    <source>
        <dbReference type="Proteomes" id="UP000700596"/>
    </source>
</evidence>
<proteinExistence type="predicted"/>
<dbReference type="EMBL" id="JAGMWT010000001">
    <property type="protein sequence ID" value="KAH7138850.1"/>
    <property type="molecule type" value="Genomic_DNA"/>
</dbReference>
<evidence type="ECO:0000256" key="1">
    <source>
        <dbReference type="SAM" id="SignalP"/>
    </source>
</evidence>
<organism evidence="2 3">
    <name type="scientific">Dendryphion nanum</name>
    <dbReference type="NCBI Taxonomy" id="256645"/>
    <lineage>
        <taxon>Eukaryota</taxon>
        <taxon>Fungi</taxon>
        <taxon>Dikarya</taxon>
        <taxon>Ascomycota</taxon>
        <taxon>Pezizomycotina</taxon>
        <taxon>Dothideomycetes</taxon>
        <taxon>Pleosporomycetidae</taxon>
        <taxon>Pleosporales</taxon>
        <taxon>Torulaceae</taxon>
        <taxon>Dendryphion</taxon>
    </lineage>
</organism>
<evidence type="ECO:0000313" key="2">
    <source>
        <dbReference type="EMBL" id="KAH7138850.1"/>
    </source>
</evidence>
<gene>
    <name evidence="2" type="ORF">B0J11DRAFT_610315</name>
</gene>
<protein>
    <submittedName>
        <fullName evidence="2">Uncharacterized protein</fullName>
    </submittedName>
</protein>
<comment type="caution">
    <text evidence="2">The sequence shown here is derived from an EMBL/GenBank/DDBJ whole genome shotgun (WGS) entry which is preliminary data.</text>
</comment>
<dbReference type="OrthoDB" id="3791760at2759"/>